<evidence type="ECO:0000313" key="1">
    <source>
        <dbReference type="EMBL" id="TQD40295.1"/>
    </source>
</evidence>
<dbReference type="EMBL" id="VIAR01000002">
    <property type="protein sequence ID" value="TQD40295.1"/>
    <property type="molecule type" value="Genomic_DNA"/>
</dbReference>
<gene>
    <name evidence="1" type="ORF">FKR84_03600</name>
</gene>
<accession>A0A508A056</accession>
<evidence type="ECO:0000313" key="2">
    <source>
        <dbReference type="Proteomes" id="UP000317169"/>
    </source>
</evidence>
<dbReference type="RefSeq" id="WP_141420825.1">
    <property type="nucleotide sequence ID" value="NZ_VIAR01000002.1"/>
</dbReference>
<dbReference type="AlphaFoldDB" id="A0A508A056"/>
<dbReference type="Proteomes" id="UP000317169">
    <property type="component" value="Unassembled WGS sequence"/>
</dbReference>
<organism evidence="1 2">
    <name type="scientific">Haloflavibacter putidus</name>
    <dbReference type="NCBI Taxonomy" id="2576776"/>
    <lineage>
        <taxon>Bacteria</taxon>
        <taxon>Pseudomonadati</taxon>
        <taxon>Bacteroidota</taxon>
        <taxon>Flavobacteriia</taxon>
        <taxon>Flavobacteriales</taxon>
        <taxon>Flavobacteriaceae</taxon>
        <taxon>Haloflavibacter</taxon>
    </lineage>
</organism>
<sequence length="203" mass="24691">MQSCLVCSKLKSSVKTIVYIQYISNSIDRDKLINYRKEYSYEYLLNQIFVNSDDNRFIKKEYLRALTGLNDKSTFNKYFRTFLKKNNLEKRRKFSIREVYSIIKFWQGEGNFLRIEPFTKMELAKRFTKGNYEMLSTNFFIDPTKYRHHDFLSPKMVKQNINEFIKVDCLEKEKFLEEEDLGMDYLKFCYMLFVWGKVLEKLK</sequence>
<protein>
    <submittedName>
        <fullName evidence="1">Uncharacterized protein</fullName>
    </submittedName>
</protein>
<proteinExistence type="predicted"/>
<comment type="caution">
    <text evidence="1">The sequence shown here is derived from an EMBL/GenBank/DDBJ whole genome shotgun (WGS) entry which is preliminary data.</text>
</comment>
<reference evidence="1 2" key="1">
    <citation type="submission" date="2019-06" db="EMBL/GenBank/DDBJ databases">
        <title>Flavibacter putida gen. nov., sp. nov., a novel marine bacterium of the family Flavobacteriaceae isolated from coastal seawater.</title>
        <authorList>
            <person name="Feng X."/>
        </authorList>
    </citation>
    <scope>NUCLEOTIDE SEQUENCE [LARGE SCALE GENOMIC DNA]</scope>
    <source>
        <strain evidence="1 2">PLHSN227</strain>
    </source>
</reference>
<dbReference type="OrthoDB" id="1143370at2"/>
<keyword evidence="2" id="KW-1185">Reference proteome</keyword>
<name>A0A508A056_9FLAO</name>